<dbReference type="InterPro" id="IPR002328">
    <property type="entry name" value="ADH_Zn_CS"/>
</dbReference>
<dbReference type="PANTHER" id="PTHR43350:SF2">
    <property type="entry name" value="GROES-LIKE ZINC-BINDING ALCOHOL DEHYDROGENASE FAMILY PROTEIN"/>
    <property type="match status" value="1"/>
</dbReference>
<keyword evidence="5" id="KW-0560">Oxidoreductase</keyword>
<dbReference type="Proteomes" id="UP001595075">
    <property type="component" value="Unassembled WGS sequence"/>
</dbReference>
<dbReference type="SUPFAM" id="SSF50129">
    <property type="entry name" value="GroES-like"/>
    <property type="match status" value="1"/>
</dbReference>
<dbReference type="InterPro" id="IPR013154">
    <property type="entry name" value="ADH-like_N"/>
</dbReference>
<keyword evidence="4 6" id="KW-0862">Zinc</keyword>
<evidence type="ECO:0000256" key="2">
    <source>
        <dbReference type="ARBA" id="ARBA00008072"/>
    </source>
</evidence>
<dbReference type="InterPro" id="IPR011032">
    <property type="entry name" value="GroES-like_sf"/>
</dbReference>
<dbReference type="Gene3D" id="3.90.180.10">
    <property type="entry name" value="Medium-chain alcohol dehydrogenases, catalytic domain"/>
    <property type="match status" value="1"/>
</dbReference>
<dbReference type="SUPFAM" id="SSF51735">
    <property type="entry name" value="NAD(P)-binding Rossmann-fold domains"/>
    <property type="match status" value="1"/>
</dbReference>
<keyword evidence="9" id="KW-1185">Reference proteome</keyword>
<dbReference type="PROSITE" id="PS00059">
    <property type="entry name" value="ADH_ZINC"/>
    <property type="match status" value="1"/>
</dbReference>
<reference evidence="8 9" key="1">
    <citation type="journal article" date="2024" name="Commun. Biol.">
        <title>Comparative genomic analysis of thermophilic fungi reveals convergent evolutionary adaptations and gene losses.</title>
        <authorList>
            <person name="Steindorff A.S."/>
            <person name="Aguilar-Pontes M.V."/>
            <person name="Robinson A.J."/>
            <person name="Andreopoulos B."/>
            <person name="LaButti K."/>
            <person name="Kuo A."/>
            <person name="Mondo S."/>
            <person name="Riley R."/>
            <person name="Otillar R."/>
            <person name="Haridas S."/>
            <person name="Lipzen A."/>
            <person name="Grimwood J."/>
            <person name="Schmutz J."/>
            <person name="Clum A."/>
            <person name="Reid I.D."/>
            <person name="Moisan M.C."/>
            <person name="Butler G."/>
            <person name="Nguyen T.T.M."/>
            <person name="Dewar K."/>
            <person name="Conant G."/>
            <person name="Drula E."/>
            <person name="Henrissat B."/>
            <person name="Hansel C."/>
            <person name="Singer S."/>
            <person name="Hutchinson M.I."/>
            <person name="de Vries R.P."/>
            <person name="Natvig D.O."/>
            <person name="Powell A.J."/>
            <person name="Tsang A."/>
            <person name="Grigoriev I.V."/>
        </authorList>
    </citation>
    <scope>NUCLEOTIDE SEQUENCE [LARGE SCALE GENOMIC DNA]</scope>
    <source>
        <strain evidence="8 9">CBS 494.80</strain>
    </source>
</reference>
<dbReference type="SMART" id="SM00829">
    <property type="entry name" value="PKS_ER"/>
    <property type="match status" value="1"/>
</dbReference>
<comment type="caution">
    <text evidence="8">The sequence shown here is derived from an EMBL/GenBank/DDBJ whole genome shotgun (WGS) entry which is preliminary data.</text>
</comment>
<dbReference type="InterPro" id="IPR036291">
    <property type="entry name" value="NAD(P)-bd_dom_sf"/>
</dbReference>
<evidence type="ECO:0000259" key="7">
    <source>
        <dbReference type="SMART" id="SM00829"/>
    </source>
</evidence>
<proteinExistence type="inferred from homology"/>
<evidence type="ECO:0000256" key="1">
    <source>
        <dbReference type="ARBA" id="ARBA00001947"/>
    </source>
</evidence>
<comment type="similarity">
    <text evidence="2 6">Belongs to the zinc-containing alcohol dehydrogenase family.</text>
</comment>
<evidence type="ECO:0000313" key="9">
    <source>
        <dbReference type="Proteomes" id="UP001595075"/>
    </source>
</evidence>
<dbReference type="InterPro" id="IPR013149">
    <property type="entry name" value="ADH-like_C"/>
</dbReference>
<sequence length="433" mass="47235">MVLVIRSLNTPLSPVVGISPPGSQHIVHDIKGPQSDHIEFPTDINEAALLTSGTGPEHFTNIETVALVVDKPKTDFKLQKVFLDKVRGDKILIDMKYSGICHTDIVLQQGLLLIVEFPAIFGHEGAGFILSIGQNVKNKELKVGDAVLLSFNTCGHCKPCTTGHPAYCHTHPEVNHNAVRLGDRSTPGKLEDGRSVRSQYFGQSSFAKKSIVNEKCVVKCPYPDQLDIYAPIGCGFQTGAGIMMNVLKPTKDDSIVIFGLGSVGLTCLMAAHHIGVYQIIAVDIVDEKLVMAKELGATNVINSKEQPNVMAEIKRLTDRGATKAVDCTGLLKVIEDMIECIGPLGVAATVGVPPPGAKINIDPLTFLLQNKKYIRVIEGDSNPIDFIPQLMDMYQKGQFPIERLYKTYPVENLSDAIHDMHQEKVIKPVISWG</sequence>
<feature type="domain" description="Enoyl reductase (ER)" evidence="7">
    <location>
        <begin position="73"/>
        <end position="430"/>
    </location>
</feature>
<evidence type="ECO:0000256" key="6">
    <source>
        <dbReference type="RuleBase" id="RU361277"/>
    </source>
</evidence>
<dbReference type="PANTHER" id="PTHR43350">
    <property type="entry name" value="NAD-DEPENDENT ALCOHOL DEHYDROGENASE"/>
    <property type="match status" value="1"/>
</dbReference>
<dbReference type="Pfam" id="PF00107">
    <property type="entry name" value="ADH_zinc_N"/>
    <property type="match status" value="1"/>
</dbReference>
<dbReference type="CDD" id="cd08278">
    <property type="entry name" value="benzyl_alcohol_DH"/>
    <property type="match status" value="1"/>
</dbReference>
<evidence type="ECO:0000256" key="4">
    <source>
        <dbReference type="ARBA" id="ARBA00022833"/>
    </source>
</evidence>
<dbReference type="InterPro" id="IPR020843">
    <property type="entry name" value="ER"/>
</dbReference>
<organism evidence="8 9">
    <name type="scientific">Oculimacula yallundae</name>
    <dbReference type="NCBI Taxonomy" id="86028"/>
    <lineage>
        <taxon>Eukaryota</taxon>
        <taxon>Fungi</taxon>
        <taxon>Dikarya</taxon>
        <taxon>Ascomycota</taxon>
        <taxon>Pezizomycotina</taxon>
        <taxon>Leotiomycetes</taxon>
        <taxon>Helotiales</taxon>
        <taxon>Ploettnerulaceae</taxon>
        <taxon>Oculimacula</taxon>
    </lineage>
</organism>
<dbReference type="EMBL" id="JAZHXI010000002">
    <property type="protein sequence ID" value="KAL2073951.1"/>
    <property type="molecule type" value="Genomic_DNA"/>
</dbReference>
<dbReference type="Gene3D" id="3.40.50.720">
    <property type="entry name" value="NAD(P)-binding Rossmann-like Domain"/>
    <property type="match status" value="1"/>
</dbReference>
<protein>
    <recommendedName>
        <fullName evidence="7">Enoyl reductase (ER) domain-containing protein</fullName>
    </recommendedName>
</protein>
<comment type="cofactor">
    <cofactor evidence="1 6">
        <name>Zn(2+)</name>
        <dbReference type="ChEBI" id="CHEBI:29105"/>
    </cofactor>
</comment>
<name>A0ABR4CXP1_9HELO</name>
<gene>
    <name evidence="8" type="ORF">VTL71DRAFT_7729</name>
</gene>
<evidence type="ECO:0000313" key="8">
    <source>
        <dbReference type="EMBL" id="KAL2073951.1"/>
    </source>
</evidence>
<accession>A0ABR4CXP1</accession>
<evidence type="ECO:0000256" key="3">
    <source>
        <dbReference type="ARBA" id="ARBA00022723"/>
    </source>
</evidence>
<dbReference type="Pfam" id="PF08240">
    <property type="entry name" value="ADH_N"/>
    <property type="match status" value="1"/>
</dbReference>
<evidence type="ECO:0000256" key="5">
    <source>
        <dbReference type="ARBA" id="ARBA00023002"/>
    </source>
</evidence>
<keyword evidence="3 6" id="KW-0479">Metal-binding</keyword>